<dbReference type="InterPro" id="IPR002104">
    <property type="entry name" value="Integrase_catalytic"/>
</dbReference>
<evidence type="ECO:0000256" key="1">
    <source>
        <dbReference type="ARBA" id="ARBA00023125"/>
    </source>
</evidence>
<feature type="domain" description="Tyr recombinase" evidence="4">
    <location>
        <begin position="290"/>
        <end position="464"/>
    </location>
</feature>
<evidence type="ECO:0000259" key="5">
    <source>
        <dbReference type="PROSITE" id="PS51900"/>
    </source>
</evidence>
<feature type="domain" description="Core-binding (CB)" evidence="5">
    <location>
        <begin position="185"/>
        <end position="270"/>
    </location>
</feature>
<dbReference type="RefSeq" id="WP_284920876.1">
    <property type="nucleotide sequence ID" value="NZ_CP126980.1"/>
</dbReference>
<dbReference type="PROSITE" id="PS51898">
    <property type="entry name" value="TYR_RECOMBINASE"/>
    <property type="match status" value="1"/>
</dbReference>
<sequence length="464" mass="51799">MPLSAGLCRACTADIATHGPGTLDQPWTQLWLGGPFTVRTVAPASRGVERSAMPPVSAALVDPAQEALFDLPRDWTAVDLALLPALSERAQNLVDQFAALATDQRWTDGPRSEGLRTLRILFACLGANAPILETEIMRLVTTYPGLGGKRVITFLAERNLLLPDPANQIDSNQQTVERALDAMPAAFADDVRRWVTVLRGEGRRHHQPKTWHTIKNYIYFVRPVLLDWQHEVAGLREVTRDHVDLAIKQRKGNIARGIHVGLRSLFRALKQERIIFRDPTRGIVVSAVLILPKNIPSDRLRGLLDQAHRPVTKVVLVLAAVHGLRPTDINRALLEDLDLSAGRLVIRRATGRHLIHLDELTHGIIAAWLRHRRERWPESTNPHLVVSRQTAMDARRQSTSPSTLLTMVEPFGVTVSALRADRILDEARQTADPVGLMRLFGICDGTAMKYIYAAHPERQSEMIR</sequence>
<evidence type="ECO:0000313" key="6">
    <source>
        <dbReference type="EMBL" id="WIM99438.1"/>
    </source>
</evidence>
<keyword evidence="2" id="KW-0233">DNA recombination</keyword>
<organism evidence="6 7">
    <name type="scientific">Actinoplanes oblitus</name>
    <dbReference type="NCBI Taxonomy" id="3040509"/>
    <lineage>
        <taxon>Bacteria</taxon>
        <taxon>Bacillati</taxon>
        <taxon>Actinomycetota</taxon>
        <taxon>Actinomycetes</taxon>
        <taxon>Micromonosporales</taxon>
        <taxon>Micromonosporaceae</taxon>
        <taxon>Actinoplanes</taxon>
    </lineage>
</organism>
<evidence type="ECO:0000313" key="7">
    <source>
        <dbReference type="Proteomes" id="UP001240150"/>
    </source>
</evidence>
<dbReference type="SUPFAM" id="SSF56349">
    <property type="entry name" value="DNA breaking-rejoining enzymes"/>
    <property type="match status" value="1"/>
</dbReference>
<keyword evidence="1 3" id="KW-0238">DNA-binding</keyword>
<dbReference type="InterPro" id="IPR011010">
    <property type="entry name" value="DNA_brk_join_enz"/>
</dbReference>
<reference evidence="6 7" key="1">
    <citation type="submission" date="2023-06" db="EMBL/GenBank/DDBJ databases">
        <authorList>
            <person name="Yushchuk O."/>
            <person name="Binda E."/>
            <person name="Ruckert-Reed C."/>
            <person name="Fedorenko V."/>
            <person name="Kalinowski J."/>
            <person name="Marinelli F."/>
        </authorList>
    </citation>
    <scope>NUCLEOTIDE SEQUENCE [LARGE SCALE GENOMIC DNA]</scope>
    <source>
        <strain evidence="6 7">NRRL 3884</strain>
    </source>
</reference>
<dbReference type="Gene3D" id="1.10.443.10">
    <property type="entry name" value="Intergrase catalytic core"/>
    <property type="match status" value="1"/>
</dbReference>
<dbReference type="Proteomes" id="UP001240150">
    <property type="component" value="Chromosome"/>
</dbReference>
<evidence type="ECO:0000256" key="2">
    <source>
        <dbReference type="ARBA" id="ARBA00023172"/>
    </source>
</evidence>
<evidence type="ECO:0000259" key="4">
    <source>
        <dbReference type="PROSITE" id="PS51898"/>
    </source>
</evidence>
<dbReference type="InterPro" id="IPR013762">
    <property type="entry name" value="Integrase-like_cat_sf"/>
</dbReference>
<dbReference type="InterPro" id="IPR044068">
    <property type="entry name" value="CB"/>
</dbReference>
<gene>
    <name evidence="6" type="ORF">ACTOB_003090</name>
</gene>
<dbReference type="PROSITE" id="PS51900">
    <property type="entry name" value="CB"/>
    <property type="match status" value="1"/>
</dbReference>
<proteinExistence type="predicted"/>
<keyword evidence="7" id="KW-1185">Reference proteome</keyword>
<evidence type="ECO:0000256" key="3">
    <source>
        <dbReference type="PROSITE-ProRule" id="PRU01248"/>
    </source>
</evidence>
<evidence type="ECO:0008006" key="8">
    <source>
        <dbReference type="Google" id="ProtNLM"/>
    </source>
</evidence>
<dbReference type="EMBL" id="CP126980">
    <property type="protein sequence ID" value="WIM99438.1"/>
    <property type="molecule type" value="Genomic_DNA"/>
</dbReference>
<protein>
    <recommendedName>
        <fullName evidence="8">Tyr recombinase domain-containing protein</fullName>
    </recommendedName>
</protein>
<name>A0ABY8WQS3_9ACTN</name>
<accession>A0ABY8WQS3</accession>